<name>A0ABR1NZ24_DIAER</name>
<dbReference type="SUPFAM" id="SSF56112">
    <property type="entry name" value="Protein kinase-like (PK-like)"/>
    <property type="match status" value="1"/>
</dbReference>
<evidence type="ECO:0000256" key="1">
    <source>
        <dbReference type="ARBA" id="ARBA00022527"/>
    </source>
</evidence>
<keyword evidence="4" id="KW-0418">Kinase</keyword>
<evidence type="ECO:0000256" key="6">
    <source>
        <dbReference type="PROSITE-ProRule" id="PRU10141"/>
    </source>
</evidence>
<comment type="caution">
    <text evidence="9">The sequence shown here is derived from an EMBL/GenBank/DDBJ whole genome shotgun (WGS) entry which is preliminary data.</text>
</comment>
<dbReference type="InterPro" id="IPR027084">
    <property type="entry name" value="Mps1_cat"/>
</dbReference>
<evidence type="ECO:0000313" key="10">
    <source>
        <dbReference type="Proteomes" id="UP001430848"/>
    </source>
</evidence>
<dbReference type="EMBL" id="JAKNSF020000073">
    <property type="protein sequence ID" value="KAK7720724.1"/>
    <property type="molecule type" value="Genomic_DNA"/>
</dbReference>
<dbReference type="CDD" id="cd14131">
    <property type="entry name" value="PKc_Mps1"/>
    <property type="match status" value="1"/>
</dbReference>
<evidence type="ECO:0000313" key="9">
    <source>
        <dbReference type="EMBL" id="KAK7720724.1"/>
    </source>
</evidence>
<dbReference type="SMART" id="SM00220">
    <property type="entry name" value="S_TKc"/>
    <property type="match status" value="1"/>
</dbReference>
<dbReference type="Gene3D" id="3.30.200.20">
    <property type="entry name" value="Phosphorylase Kinase, domain 1"/>
    <property type="match status" value="1"/>
</dbReference>
<proteinExistence type="predicted"/>
<feature type="compositionally biased region" description="Low complexity" evidence="7">
    <location>
        <begin position="96"/>
        <end position="108"/>
    </location>
</feature>
<feature type="compositionally biased region" description="Basic and acidic residues" evidence="7">
    <location>
        <begin position="359"/>
        <end position="370"/>
    </location>
</feature>
<feature type="binding site" evidence="6">
    <location>
        <position position="608"/>
    </location>
    <ligand>
        <name>ATP</name>
        <dbReference type="ChEBI" id="CHEBI:30616"/>
    </ligand>
</feature>
<dbReference type="Gene3D" id="1.10.510.10">
    <property type="entry name" value="Transferase(Phosphotransferase) domain 1"/>
    <property type="match status" value="1"/>
</dbReference>
<evidence type="ECO:0000256" key="2">
    <source>
        <dbReference type="ARBA" id="ARBA00022679"/>
    </source>
</evidence>
<reference evidence="9 10" key="1">
    <citation type="submission" date="2024-02" db="EMBL/GenBank/DDBJ databases">
        <title>De novo assembly and annotation of 12 fungi associated with fruit tree decline syndrome in Ontario, Canada.</title>
        <authorList>
            <person name="Sulman M."/>
            <person name="Ellouze W."/>
            <person name="Ilyukhin E."/>
        </authorList>
    </citation>
    <scope>NUCLEOTIDE SEQUENCE [LARGE SCALE GENOMIC DNA]</scope>
    <source>
        <strain evidence="9 10">M169</strain>
    </source>
</reference>
<feature type="compositionally biased region" description="Low complexity" evidence="7">
    <location>
        <begin position="202"/>
        <end position="213"/>
    </location>
</feature>
<keyword evidence="1" id="KW-0723">Serine/threonine-protein kinase</keyword>
<dbReference type="InterPro" id="IPR011009">
    <property type="entry name" value="Kinase-like_dom_sf"/>
</dbReference>
<feature type="domain" description="Protein kinase" evidence="8">
    <location>
        <begin position="580"/>
        <end position="873"/>
    </location>
</feature>
<protein>
    <recommendedName>
        <fullName evidence="8">Protein kinase domain-containing protein</fullName>
    </recommendedName>
</protein>
<dbReference type="PROSITE" id="PS00108">
    <property type="entry name" value="PROTEIN_KINASE_ST"/>
    <property type="match status" value="1"/>
</dbReference>
<evidence type="ECO:0000259" key="8">
    <source>
        <dbReference type="PROSITE" id="PS50011"/>
    </source>
</evidence>
<dbReference type="PANTHER" id="PTHR22974:SF21">
    <property type="entry name" value="DUAL SPECIFICITY PROTEIN KINASE TTK"/>
    <property type="match status" value="1"/>
</dbReference>
<gene>
    <name evidence="9" type="ORF">SLS63_009718</name>
</gene>
<dbReference type="PROSITE" id="PS00107">
    <property type="entry name" value="PROTEIN_KINASE_ATP"/>
    <property type="match status" value="1"/>
</dbReference>
<sequence length="943" mass="103275">MSAASPTPMGPGSHFTSLGRRTSARQALRRPTSRPAFSRSESQPAVHSAREAPLSANRAESQPQQQQYDAMHDSSDDEIPVPMKLSALTKALLNDGGATDASAAATARRTNEALSQQPEPRVMTRRRSYLTRNSSSAADDRDSAPAPAPEPDRPLRETRRHTRTSSVAGGIVSSRQASPARARDSSPPPRKRVVRLSNTSSVAPNVAPNVAPVQTGRLRRSLSTSTTRRPESRADVDESMHSAGAAAPAEEADINTPAQPVRRVQIAIGSSHKRQSAGNSSGFASRSTGSSMRSDQEGLEEPQTAPRPQSAIGSVSRLGGSASVKSREEQNAQGSMRVKRLGKIPGSFLSGPARRGRRRESEEDRLARENDEGEMVYGQEHDDYPPPEVGRSGAEPQASSFYESAYRDFAASGSPVSSKDLRAGSRRQSHADLRAASLSEAHKVIEAAREEAAREPLEIPSTHDQENEMPAPSAFERRRPSVGIYPDKDLEKKLLRSPSLVEIGSRAIPRAVSPERPILASLSQNVQKTPHVVIPMQRPAPPPPPKMSVLDAATATGGAATTKEAAKKRSIILKVNGRSYQRVDCIGRGGSAKVYRVTAENGKMFALKRVNIENADETMLKGYKGEINLLQKLTNVERVIQLYDFELNEEKHVLSVLMEIGELDLNTLLRVRQNQEGAKLDPVFIRYYWKEMLECLAAVHTHNIVHSDLKPANFVMVQGRLKLIDFGIANAIQTEETVNVHRETQVGTPSYMSPESLMDSSHYAFTSANGGRYWHGPRGPKLMKLGKPSDVWSLGCILYQMVYGNSPFGHIQNQMARCQAIINWSHKIEFPDKGIGGVKVPPSLLRTMKKCLDRDQHARPSCAQLLGEDDGFLYPIEYASDVMGAADSLPITEELLGRIIQSVVTRCRDRLPTDGEAIKTWPSAYWTSVRKAIEAKQSEGERR</sequence>
<dbReference type="PROSITE" id="PS50011">
    <property type="entry name" value="PROTEIN_KINASE_DOM"/>
    <property type="match status" value="1"/>
</dbReference>
<feature type="region of interest" description="Disordered" evidence="7">
    <location>
        <begin position="96"/>
        <end position="432"/>
    </location>
</feature>
<feature type="compositionally biased region" description="Low complexity" evidence="7">
    <location>
        <begin position="280"/>
        <end position="291"/>
    </location>
</feature>
<dbReference type="Pfam" id="PF00069">
    <property type="entry name" value="Pkinase"/>
    <property type="match status" value="1"/>
</dbReference>
<feature type="compositionally biased region" description="Basic and acidic residues" evidence="7">
    <location>
        <begin position="228"/>
        <end position="240"/>
    </location>
</feature>
<evidence type="ECO:0000256" key="4">
    <source>
        <dbReference type="ARBA" id="ARBA00022777"/>
    </source>
</evidence>
<feature type="region of interest" description="Disordered" evidence="7">
    <location>
        <begin position="1"/>
        <end position="83"/>
    </location>
</feature>
<evidence type="ECO:0000256" key="3">
    <source>
        <dbReference type="ARBA" id="ARBA00022741"/>
    </source>
</evidence>
<dbReference type="PANTHER" id="PTHR22974">
    <property type="entry name" value="MIXED LINEAGE PROTEIN KINASE"/>
    <property type="match status" value="1"/>
</dbReference>
<keyword evidence="3 6" id="KW-0547">Nucleotide-binding</keyword>
<keyword evidence="10" id="KW-1185">Reference proteome</keyword>
<keyword evidence="2" id="KW-0808">Transferase</keyword>
<evidence type="ECO:0000256" key="7">
    <source>
        <dbReference type="SAM" id="MobiDB-lite"/>
    </source>
</evidence>
<organism evidence="9 10">
    <name type="scientific">Diaporthe eres</name>
    <name type="common">Phomopsis oblonga</name>
    <dbReference type="NCBI Taxonomy" id="83184"/>
    <lineage>
        <taxon>Eukaryota</taxon>
        <taxon>Fungi</taxon>
        <taxon>Dikarya</taxon>
        <taxon>Ascomycota</taxon>
        <taxon>Pezizomycotina</taxon>
        <taxon>Sordariomycetes</taxon>
        <taxon>Sordariomycetidae</taxon>
        <taxon>Diaporthales</taxon>
        <taxon>Diaporthaceae</taxon>
        <taxon>Diaporthe</taxon>
        <taxon>Diaporthe eres species complex</taxon>
    </lineage>
</organism>
<dbReference type="InterPro" id="IPR008271">
    <property type="entry name" value="Ser/Thr_kinase_AS"/>
</dbReference>
<dbReference type="InterPro" id="IPR017441">
    <property type="entry name" value="Protein_kinase_ATP_BS"/>
</dbReference>
<dbReference type="Proteomes" id="UP001430848">
    <property type="component" value="Unassembled WGS sequence"/>
</dbReference>
<feature type="compositionally biased region" description="Basic and acidic residues" evidence="7">
    <location>
        <begin position="419"/>
        <end position="432"/>
    </location>
</feature>
<dbReference type="InterPro" id="IPR000719">
    <property type="entry name" value="Prot_kinase_dom"/>
</dbReference>
<evidence type="ECO:0000256" key="5">
    <source>
        <dbReference type="ARBA" id="ARBA00022840"/>
    </source>
</evidence>
<keyword evidence="5 6" id="KW-0067">ATP-binding</keyword>
<feature type="compositionally biased region" description="Polar residues" evidence="7">
    <location>
        <begin position="58"/>
        <end position="68"/>
    </location>
</feature>
<accession>A0ABR1NZ24</accession>